<comment type="caution">
    <text evidence="2">The sequence shown here is derived from an EMBL/GenBank/DDBJ whole genome shotgun (WGS) entry which is preliminary data.</text>
</comment>
<proteinExistence type="predicted"/>
<gene>
    <name evidence="2" type="ORF">RRG08_002386</name>
</gene>
<dbReference type="Proteomes" id="UP001283361">
    <property type="component" value="Unassembled WGS sequence"/>
</dbReference>
<dbReference type="EMBL" id="JAWDGP010004039">
    <property type="protein sequence ID" value="KAK3768554.1"/>
    <property type="molecule type" value="Genomic_DNA"/>
</dbReference>
<dbReference type="AlphaFoldDB" id="A0AAE1DF98"/>
<name>A0AAE1DF98_9GAST</name>
<evidence type="ECO:0000256" key="1">
    <source>
        <dbReference type="SAM" id="MobiDB-lite"/>
    </source>
</evidence>
<reference evidence="2" key="1">
    <citation type="journal article" date="2023" name="G3 (Bethesda)">
        <title>A reference genome for the long-term kleptoplast-retaining sea slug Elysia crispata morphotype clarki.</title>
        <authorList>
            <person name="Eastman K.E."/>
            <person name="Pendleton A.L."/>
            <person name="Shaikh M.A."/>
            <person name="Suttiyut T."/>
            <person name="Ogas R."/>
            <person name="Tomko P."/>
            <person name="Gavelis G."/>
            <person name="Widhalm J.R."/>
            <person name="Wisecaver J.H."/>
        </authorList>
    </citation>
    <scope>NUCLEOTIDE SEQUENCE</scope>
    <source>
        <strain evidence="2">ECLA1</strain>
    </source>
</reference>
<sequence>MLNTEKTIAWVVCTQNVLPEGLTGLRASLTFKHHFFVIRRICHWQDSLPWQHGNNGTPGLRLENPVFILHIPGSRGQSEPSTQHDDHSVTTERSPAFD</sequence>
<protein>
    <submittedName>
        <fullName evidence="2">Uncharacterized protein</fullName>
    </submittedName>
</protein>
<evidence type="ECO:0000313" key="3">
    <source>
        <dbReference type="Proteomes" id="UP001283361"/>
    </source>
</evidence>
<keyword evidence="3" id="KW-1185">Reference proteome</keyword>
<organism evidence="2 3">
    <name type="scientific">Elysia crispata</name>
    <name type="common">lettuce slug</name>
    <dbReference type="NCBI Taxonomy" id="231223"/>
    <lineage>
        <taxon>Eukaryota</taxon>
        <taxon>Metazoa</taxon>
        <taxon>Spiralia</taxon>
        <taxon>Lophotrochozoa</taxon>
        <taxon>Mollusca</taxon>
        <taxon>Gastropoda</taxon>
        <taxon>Heterobranchia</taxon>
        <taxon>Euthyneura</taxon>
        <taxon>Panpulmonata</taxon>
        <taxon>Sacoglossa</taxon>
        <taxon>Placobranchoidea</taxon>
        <taxon>Plakobranchidae</taxon>
        <taxon>Elysia</taxon>
    </lineage>
</organism>
<accession>A0AAE1DF98</accession>
<evidence type="ECO:0000313" key="2">
    <source>
        <dbReference type="EMBL" id="KAK3768554.1"/>
    </source>
</evidence>
<feature type="region of interest" description="Disordered" evidence="1">
    <location>
        <begin position="71"/>
        <end position="98"/>
    </location>
</feature>